<evidence type="ECO:0008006" key="3">
    <source>
        <dbReference type="Google" id="ProtNLM"/>
    </source>
</evidence>
<dbReference type="PANTHER" id="PTHR38436">
    <property type="entry name" value="POLYKETIDE CYCLASE SNOAL-LIKE DOMAIN"/>
    <property type="match status" value="1"/>
</dbReference>
<dbReference type="InterPro" id="IPR009959">
    <property type="entry name" value="Cyclase_SnoaL-like"/>
</dbReference>
<dbReference type="SUPFAM" id="SSF54427">
    <property type="entry name" value="NTF2-like"/>
    <property type="match status" value="1"/>
</dbReference>
<evidence type="ECO:0000313" key="2">
    <source>
        <dbReference type="Proteomes" id="UP000245765"/>
    </source>
</evidence>
<proteinExistence type="predicted"/>
<sequence length="126" mass="13737">MRAFYAEVWEAGRLGRIPALMAPDVAFRGSLGSVLRGHDAFAGYVRTVRGALQRYRCDIVDLVEEAPRVAARMRFSGHHAGGPLLGVPPTGREVGWAGAAFFDCTGGLIRDLWVLGDLDDLRRQLA</sequence>
<dbReference type="InterPro" id="IPR032710">
    <property type="entry name" value="NTF2-like_dom_sf"/>
</dbReference>
<dbReference type="EMBL" id="QGNA01000003">
    <property type="protein sequence ID" value="PWS36810.1"/>
    <property type="molecule type" value="Genomic_DNA"/>
</dbReference>
<protein>
    <recommendedName>
        <fullName evidence="3">Ester cyclase</fullName>
    </recommendedName>
</protein>
<dbReference type="Gene3D" id="3.10.450.50">
    <property type="match status" value="1"/>
</dbReference>
<dbReference type="AlphaFoldDB" id="A0A317FCI2"/>
<dbReference type="OrthoDB" id="129343at2"/>
<keyword evidence="2" id="KW-1185">Reference proteome</keyword>
<dbReference type="Pfam" id="PF07366">
    <property type="entry name" value="SnoaL"/>
    <property type="match status" value="1"/>
</dbReference>
<accession>A0A317FCI2</accession>
<dbReference type="GO" id="GO:0030638">
    <property type="term" value="P:polyketide metabolic process"/>
    <property type="evidence" value="ECO:0007669"/>
    <property type="project" value="InterPro"/>
</dbReference>
<dbReference type="Proteomes" id="UP000245765">
    <property type="component" value="Unassembled WGS sequence"/>
</dbReference>
<dbReference type="PANTHER" id="PTHR38436:SF1">
    <property type="entry name" value="ESTER CYCLASE"/>
    <property type="match status" value="1"/>
</dbReference>
<reference evidence="2" key="1">
    <citation type="submission" date="2018-05" db="EMBL/GenBank/DDBJ databases">
        <authorList>
            <person name="Du Z."/>
            <person name="Wang X."/>
        </authorList>
    </citation>
    <scope>NUCLEOTIDE SEQUENCE [LARGE SCALE GENOMIC DNA]</scope>
    <source>
        <strain evidence="2">CQN31</strain>
    </source>
</reference>
<evidence type="ECO:0000313" key="1">
    <source>
        <dbReference type="EMBL" id="PWS36810.1"/>
    </source>
</evidence>
<organism evidence="1 2">
    <name type="scientific">Falsiroseomonas bella</name>
    <dbReference type="NCBI Taxonomy" id="2184016"/>
    <lineage>
        <taxon>Bacteria</taxon>
        <taxon>Pseudomonadati</taxon>
        <taxon>Pseudomonadota</taxon>
        <taxon>Alphaproteobacteria</taxon>
        <taxon>Acetobacterales</taxon>
        <taxon>Roseomonadaceae</taxon>
        <taxon>Falsiroseomonas</taxon>
    </lineage>
</organism>
<gene>
    <name evidence="1" type="ORF">DFH01_13255</name>
</gene>
<comment type="caution">
    <text evidence="1">The sequence shown here is derived from an EMBL/GenBank/DDBJ whole genome shotgun (WGS) entry which is preliminary data.</text>
</comment>
<name>A0A317FCI2_9PROT</name>